<evidence type="ECO:0000313" key="3">
    <source>
        <dbReference type="Proteomes" id="UP000515344"/>
    </source>
</evidence>
<evidence type="ECO:0000256" key="1">
    <source>
        <dbReference type="SAM" id="SignalP"/>
    </source>
</evidence>
<evidence type="ECO:0008006" key="4">
    <source>
        <dbReference type="Google" id="ProtNLM"/>
    </source>
</evidence>
<reference evidence="3" key="1">
    <citation type="submission" date="2020-08" db="EMBL/GenBank/DDBJ databases">
        <title>Lacibacter sp. S13-6-6 genome sequencing.</title>
        <authorList>
            <person name="Jin L."/>
        </authorList>
    </citation>
    <scope>NUCLEOTIDE SEQUENCE [LARGE SCALE GENOMIC DNA]</scope>
    <source>
        <strain evidence="3">S13-6-6</strain>
    </source>
</reference>
<evidence type="ECO:0000313" key="2">
    <source>
        <dbReference type="EMBL" id="QNA45141.1"/>
    </source>
</evidence>
<dbReference type="AlphaFoldDB" id="A0A7G5XI38"/>
<dbReference type="EMBL" id="CP060007">
    <property type="protein sequence ID" value="QNA45141.1"/>
    <property type="molecule type" value="Genomic_DNA"/>
</dbReference>
<feature type="signal peptide" evidence="1">
    <location>
        <begin position="1"/>
        <end position="26"/>
    </location>
</feature>
<feature type="chain" id="PRO_5028951068" description="T9SS type A sorting domain-containing protein" evidence="1">
    <location>
        <begin position="27"/>
        <end position="779"/>
    </location>
</feature>
<keyword evidence="3" id="KW-1185">Reference proteome</keyword>
<sequence>MQKSLLRIHKLIFILFASTFSGKVFAQSVQTGKSYINISKPTGGTIQNGDQLEIRAVIAVSSSSVYFARYNDTIPTGTTYIANSIRFTTNEGMNYGTPLRVNGLLTDAGGDDEARFNAGVLRVNIGSLTRSGGGQTAAYNAVAAPNIIDVLPAASGCRIYNTGRPSFYGGTCIIMVTYRVTINTTAGNTFTIPGGAFRYKTANTLSEITLPSIVRRLNTMTVMVTDPLPVCDAVGNNSIVGNGGNFGSGSTQNLNPAPAAGTVVPGYQWRAFSSPTTGPNDSMFTVANNTSPTASTNVSLAYPNSNRLFNVWDIIGDHTNAANPVLGNPATTAGQPGGYMAVVNAAYGINNAVQQTVNGLCPDTYYEFSAWFRNICRRCSCDTSGKGSGSTGFKSYMAPVVPNTNDSAGVLPNLTFQVDGMDYYTTGNLDYNGQWIKKGFLFKTGAGQNSVNIVIRNNAPGGGGNDWVMDDVSFSTCLPGLAMRPSNNPVYCQNGQVDMSVVVQSFYSNYQYYRWERSIDNGASWNNAPLSPSPLTFSYTYNSPYYVDTVEYPSFIANPANNGHRFRIRVGTSLTNLSNNSCASYNTTDVITLGLNATCDVLQAGFKKFNCKLNIRKAELSWEVFGEMANTTFVIERSVDGRQFTEAGRVAGELKQQYNWNDETPTDSKFYYRVKMETITGIKYSPVNTVNSKGNEFELRVLNNPSYEQINLEVVSDNNQQVLLHLMDITGRIVKEEKRFLSTGVNFITVQHPAYLQGRMFLLKVTVQGKSIQKTILKN</sequence>
<dbReference type="Gene3D" id="2.60.120.260">
    <property type="entry name" value="Galactose-binding domain-like"/>
    <property type="match status" value="1"/>
</dbReference>
<accession>A0A7G5XI38</accession>
<name>A0A7G5XI38_9BACT</name>
<proteinExistence type="predicted"/>
<dbReference type="Proteomes" id="UP000515344">
    <property type="component" value="Chromosome"/>
</dbReference>
<protein>
    <recommendedName>
        <fullName evidence="4">T9SS type A sorting domain-containing protein</fullName>
    </recommendedName>
</protein>
<dbReference type="RefSeq" id="WP_182803937.1">
    <property type="nucleotide sequence ID" value="NZ_CP060007.1"/>
</dbReference>
<dbReference type="KEGG" id="lacs:H4075_02780"/>
<gene>
    <name evidence="2" type="ORF">H4075_02780</name>
</gene>
<keyword evidence="1" id="KW-0732">Signal</keyword>
<organism evidence="2 3">
    <name type="scientific">Lacibacter sediminis</name>
    <dbReference type="NCBI Taxonomy" id="2760713"/>
    <lineage>
        <taxon>Bacteria</taxon>
        <taxon>Pseudomonadati</taxon>
        <taxon>Bacteroidota</taxon>
        <taxon>Chitinophagia</taxon>
        <taxon>Chitinophagales</taxon>
        <taxon>Chitinophagaceae</taxon>
        <taxon>Lacibacter</taxon>
    </lineage>
</organism>